<dbReference type="InterPro" id="IPR013137">
    <property type="entry name" value="Znf_TFIIB"/>
</dbReference>
<comment type="function">
    <text evidence="12">General factor that plays a major role in the activation of eukaryotic genes transcribed by RNA polymerase II.</text>
</comment>
<evidence type="ECO:0000256" key="2">
    <source>
        <dbReference type="ARBA" id="ARBA00010857"/>
    </source>
</evidence>
<evidence type="ECO:0000256" key="7">
    <source>
        <dbReference type="ARBA" id="ARBA00022833"/>
    </source>
</evidence>
<dbReference type="GO" id="GO:0097550">
    <property type="term" value="C:transcription preinitiation complex"/>
    <property type="evidence" value="ECO:0007669"/>
    <property type="project" value="TreeGrafter"/>
</dbReference>
<dbReference type="GO" id="GO:0051123">
    <property type="term" value="P:RNA polymerase II preinitiation complex assembly"/>
    <property type="evidence" value="ECO:0007669"/>
    <property type="project" value="UniProtKB-ARBA"/>
</dbReference>
<dbReference type="GO" id="GO:0003743">
    <property type="term" value="F:translation initiation factor activity"/>
    <property type="evidence" value="ECO:0007669"/>
    <property type="project" value="UniProtKB-KW"/>
</dbReference>
<dbReference type="Gene3D" id="1.10.472.170">
    <property type="match status" value="1"/>
</dbReference>
<evidence type="ECO:0000256" key="8">
    <source>
        <dbReference type="ARBA" id="ARBA00023015"/>
    </source>
</evidence>
<dbReference type="GO" id="GO:0008270">
    <property type="term" value="F:zinc ion binding"/>
    <property type="evidence" value="ECO:0007669"/>
    <property type="project" value="UniProtKB-KW"/>
</dbReference>
<dbReference type="GeneID" id="30989968"/>
<keyword evidence="4" id="KW-0479">Metal-binding</keyword>
<dbReference type="AlphaFoldDB" id="A0A1E4RXA8"/>
<organism evidence="17 18">
    <name type="scientific">Cyberlindnera jadinii (strain ATCC 18201 / CBS 1600 / BCRC 20928 / JCM 3617 / NBRC 0987 / NRRL Y-1542)</name>
    <name type="common">Torula yeast</name>
    <name type="synonym">Candida utilis</name>
    <dbReference type="NCBI Taxonomy" id="983966"/>
    <lineage>
        <taxon>Eukaryota</taxon>
        <taxon>Fungi</taxon>
        <taxon>Dikarya</taxon>
        <taxon>Ascomycota</taxon>
        <taxon>Saccharomycotina</taxon>
        <taxon>Saccharomycetes</taxon>
        <taxon>Phaffomycetales</taxon>
        <taxon>Phaffomycetaceae</taxon>
        <taxon>Cyberlindnera</taxon>
    </lineage>
</organism>
<keyword evidence="8" id="KW-0805">Transcription regulation</keyword>
<proteinExistence type="inferred from homology"/>
<dbReference type="FunFam" id="1.10.472.170:FF:000001">
    <property type="entry name" value="Transcription initiation factor IIB"/>
    <property type="match status" value="1"/>
</dbReference>
<dbReference type="Pfam" id="PF08271">
    <property type="entry name" value="Zn_Ribbon_TF"/>
    <property type="match status" value="1"/>
</dbReference>
<evidence type="ECO:0000313" key="18">
    <source>
        <dbReference type="Proteomes" id="UP000094389"/>
    </source>
</evidence>
<evidence type="ECO:0000256" key="11">
    <source>
        <dbReference type="ARBA" id="ARBA00031706"/>
    </source>
</evidence>
<dbReference type="PRINTS" id="PR00685">
    <property type="entry name" value="TIFACTORIIB"/>
</dbReference>
<dbReference type="SUPFAM" id="SSF47954">
    <property type="entry name" value="Cyclin-like"/>
    <property type="match status" value="2"/>
</dbReference>
<comment type="subunit">
    <text evidence="13">Associates with TFIID-IIA (DA complex) to form TFIID-IIA-IIB (DAB-complex) which is then recognized by polymerase II.</text>
</comment>
<evidence type="ECO:0000256" key="4">
    <source>
        <dbReference type="ARBA" id="ARBA00022723"/>
    </source>
</evidence>
<dbReference type="SMART" id="SM00385">
    <property type="entry name" value="CYCLIN"/>
    <property type="match status" value="2"/>
</dbReference>
<keyword evidence="18" id="KW-1185">Reference proteome</keyword>
<keyword evidence="10" id="KW-0539">Nucleus</keyword>
<dbReference type="InterPro" id="IPR036915">
    <property type="entry name" value="Cyclin-like_sf"/>
</dbReference>
<evidence type="ECO:0000256" key="10">
    <source>
        <dbReference type="ARBA" id="ARBA00023242"/>
    </source>
</evidence>
<evidence type="ECO:0000256" key="9">
    <source>
        <dbReference type="ARBA" id="ARBA00023163"/>
    </source>
</evidence>
<dbReference type="InterPro" id="IPR013150">
    <property type="entry name" value="TFIIB_cyclin"/>
</dbReference>
<evidence type="ECO:0000256" key="3">
    <source>
        <dbReference type="ARBA" id="ARBA00013932"/>
    </source>
</evidence>
<evidence type="ECO:0000313" key="17">
    <source>
        <dbReference type="EMBL" id="ODV71903.1"/>
    </source>
</evidence>
<dbReference type="OrthoDB" id="25790at2759"/>
<dbReference type="PANTHER" id="PTHR11618:SF13">
    <property type="entry name" value="TRANSCRIPTION INITIATION FACTOR IIB"/>
    <property type="match status" value="1"/>
</dbReference>
<comment type="similarity">
    <text evidence="2">Belongs to the TFIIB family.</text>
</comment>
<dbReference type="RefSeq" id="XP_020068942.1">
    <property type="nucleotide sequence ID" value="XM_020215572.1"/>
</dbReference>
<keyword evidence="5" id="KW-0677">Repeat</keyword>
<evidence type="ECO:0000256" key="14">
    <source>
        <dbReference type="PROSITE-ProRule" id="PRU00469"/>
    </source>
</evidence>
<dbReference type="PANTHER" id="PTHR11618">
    <property type="entry name" value="TRANSCRIPTION INITIATION FACTOR IIB-RELATED"/>
    <property type="match status" value="1"/>
</dbReference>
<dbReference type="CDD" id="cd20551">
    <property type="entry name" value="CYCLIN_TFIIB_rpt1"/>
    <property type="match status" value="1"/>
</dbReference>
<accession>A0A1E4RXA8</accession>
<feature type="region of interest" description="Disordered" evidence="15">
    <location>
        <begin position="108"/>
        <end position="129"/>
    </location>
</feature>
<sequence length="382" mass="41998">MLRKFGGTGVTENGKKKKTHAKINTTLNSLPLRHHRSFSSVGRRQGRMTIAEVVPRTGPDLNIILSCPECKVFPPELAERFSEGDVVCALCGLVLSNKVVDTRSEWRTFSNDDQNGGDPSRVGEASNPLLDGNQLSTMISSQGDNARVGRDLSKAQSKSIVDKKDNALHAAYAKIQMMCEAAQLPKIVADGAKQAYKLTHDEKVLKGKSQESIMAAVIKVGCRKAKVDRTFKEICTLTRVPKKEIGRVFGIIKKILEEKSKENHQFATQENFQSSQTSAEDLIRRFCSHLGLSMQLTNAAEYIVKKCQDTGVLAGRSPITIAAAVIYMTVLLFKADTSPARIAEKLGVSDGTIKTSYKLLYDARDDLLDPAWIESGKIKLED</sequence>
<protein>
    <recommendedName>
        <fullName evidence="3">Transcription initiation factor IIB</fullName>
    </recommendedName>
    <alternativeName>
        <fullName evidence="11">General transcription factor TFIIB</fullName>
    </alternativeName>
</protein>
<dbReference type="STRING" id="983966.A0A1E4RXA8"/>
<evidence type="ECO:0000256" key="13">
    <source>
        <dbReference type="ARBA" id="ARBA00066213"/>
    </source>
</evidence>
<dbReference type="Gene3D" id="1.10.472.10">
    <property type="entry name" value="Cyclin-like"/>
    <property type="match status" value="1"/>
</dbReference>
<dbReference type="InterPro" id="IPR000812">
    <property type="entry name" value="TFIIB"/>
</dbReference>
<evidence type="ECO:0000256" key="1">
    <source>
        <dbReference type="ARBA" id="ARBA00004123"/>
    </source>
</evidence>
<keyword evidence="9" id="KW-0804">Transcription</keyword>
<dbReference type="SUPFAM" id="SSF57783">
    <property type="entry name" value="Zinc beta-ribbon"/>
    <property type="match status" value="1"/>
</dbReference>
<dbReference type="GO" id="GO:0005634">
    <property type="term" value="C:nucleus"/>
    <property type="evidence" value="ECO:0007669"/>
    <property type="project" value="UniProtKB-SubCell"/>
</dbReference>
<dbReference type="EMBL" id="KV453937">
    <property type="protein sequence ID" value="ODV71903.1"/>
    <property type="molecule type" value="Genomic_DNA"/>
</dbReference>
<dbReference type="PROSITE" id="PS51134">
    <property type="entry name" value="ZF_TFIIB"/>
    <property type="match status" value="1"/>
</dbReference>
<keyword evidence="6 14" id="KW-0863">Zinc-finger</keyword>
<dbReference type="Proteomes" id="UP000094389">
    <property type="component" value="Unassembled WGS sequence"/>
</dbReference>
<comment type="subcellular location">
    <subcellularLocation>
        <location evidence="1">Nucleus</location>
    </subcellularLocation>
</comment>
<dbReference type="Pfam" id="PF00382">
    <property type="entry name" value="TFIIB"/>
    <property type="match status" value="2"/>
</dbReference>
<name>A0A1E4RXA8_CYBJN</name>
<dbReference type="FunFam" id="1.10.472.10:FF:000008">
    <property type="entry name" value="Transcription initiation factor IIB"/>
    <property type="match status" value="1"/>
</dbReference>
<evidence type="ECO:0000256" key="6">
    <source>
        <dbReference type="ARBA" id="ARBA00022771"/>
    </source>
</evidence>
<evidence type="ECO:0000259" key="16">
    <source>
        <dbReference type="PROSITE" id="PS51134"/>
    </source>
</evidence>
<feature type="domain" description="TFIIB-type" evidence="16">
    <location>
        <begin position="63"/>
        <end position="96"/>
    </location>
</feature>
<reference evidence="17 18" key="1">
    <citation type="journal article" date="2016" name="Proc. Natl. Acad. Sci. U.S.A.">
        <title>Comparative genomics of biotechnologically important yeasts.</title>
        <authorList>
            <person name="Riley R."/>
            <person name="Haridas S."/>
            <person name="Wolfe K.H."/>
            <person name="Lopes M.R."/>
            <person name="Hittinger C.T."/>
            <person name="Goeker M."/>
            <person name="Salamov A.A."/>
            <person name="Wisecaver J.H."/>
            <person name="Long T.M."/>
            <person name="Calvey C.H."/>
            <person name="Aerts A.L."/>
            <person name="Barry K.W."/>
            <person name="Choi C."/>
            <person name="Clum A."/>
            <person name="Coughlan A.Y."/>
            <person name="Deshpande S."/>
            <person name="Douglass A.P."/>
            <person name="Hanson S.J."/>
            <person name="Klenk H.-P."/>
            <person name="LaButti K.M."/>
            <person name="Lapidus A."/>
            <person name="Lindquist E.A."/>
            <person name="Lipzen A.M."/>
            <person name="Meier-Kolthoff J.P."/>
            <person name="Ohm R.A."/>
            <person name="Otillar R.P."/>
            <person name="Pangilinan J.L."/>
            <person name="Peng Y."/>
            <person name="Rokas A."/>
            <person name="Rosa C.A."/>
            <person name="Scheuner C."/>
            <person name="Sibirny A.A."/>
            <person name="Slot J.C."/>
            <person name="Stielow J.B."/>
            <person name="Sun H."/>
            <person name="Kurtzman C.P."/>
            <person name="Blackwell M."/>
            <person name="Grigoriev I.V."/>
            <person name="Jeffries T.W."/>
        </authorList>
    </citation>
    <scope>NUCLEOTIDE SEQUENCE [LARGE SCALE GENOMIC DNA]</scope>
    <source>
        <strain evidence="18">ATCC 18201 / CBS 1600 / BCRC 20928 / JCM 3617 / NBRC 0987 / NRRL Y-1542</strain>
    </source>
</reference>
<evidence type="ECO:0000256" key="15">
    <source>
        <dbReference type="SAM" id="MobiDB-lite"/>
    </source>
</evidence>
<dbReference type="GO" id="GO:0017025">
    <property type="term" value="F:TBP-class protein binding"/>
    <property type="evidence" value="ECO:0007669"/>
    <property type="project" value="InterPro"/>
</dbReference>
<keyword evidence="17" id="KW-0648">Protein biosynthesis</keyword>
<keyword evidence="17" id="KW-0396">Initiation factor</keyword>
<evidence type="ECO:0000256" key="12">
    <source>
        <dbReference type="ARBA" id="ARBA00056616"/>
    </source>
</evidence>
<dbReference type="GO" id="GO:0016251">
    <property type="term" value="F:RNA polymerase II general transcription initiation factor activity"/>
    <property type="evidence" value="ECO:0007669"/>
    <property type="project" value="TreeGrafter"/>
</dbReference>
<gene>
    <name evidence="17" type="ORF">CYBJADRAFT_168948</name>
</gene>
<dbReference type="OMA" id="DHDQRMK"/>
<evidence type="ECO:0000256" key="5">
    <source>
        <dbReference type="ARBA" id="ARBA00022737"/>
    </source>
</evidence>
<keyword evidence="7" id="KW-0862">Zinc</keyword>
<dbReference type="InterPro" id="IPR013763">
    <property type="entry name" value="Cyclin-like_dom"/>
</dbReference>